<dbReference type="AlphaFoldDB" id="A0A250IZI7"/>
<dbReference type="PANTHER" id="PTHR30561">
    <property type="entry name" value="SMR FAMILY PROTON-DEPENDENT DRUG EFFLUX TRANSPORTER SUGE"/>
    <property type="match status" value="1"/>
</dbReference>
<accession>A0A250IZI7</accession>
<comment type="subcellular location">
    <subcellularLocation>
        <location evidence="1 8">Cell membrane</location>
        <topology evidence="1 8">Multi-pass membrane protein</topology>
    </subcellularLocation>
</comment>
<feature type="transmembrane region" description="Helical" evidence="9">
    <location>
        <begin position="89"/>
        <end position="108"/>
    </location>
</feature>
<keyword evidence="6 9" id="KW-0472">Membrane</keyword>
<gene>
    <name evidence="10" type="ORF">CYFUS_002556</name>
</gene>
<proteinExistence type="inferred from homology"/>
<dbReference type="InterPro" id="IPR037185">
    <property type="entry name" value="EmrE-like"/>
</dbReference>
<keyword evidence="2" id="KW-0813">Transport</keyword>
<dbReference type="PANTHER" id="PTHR30561:SF1">
    <property type="entry name" value="MULTIDRUG TRANSPORTER EMRE"/>
    <property type="match status" value="1"/>
</dbReference>
<dbReference type="FunFam" id="1.10.3730.20:FF:000001">
    <property type="entry name" value="Quaternary ammonium compound resistance transporter SugE"/>
    <property type="match status" value="1"/>
</dbReference>
<evidence type="ECO:0000256" key="9">
    <source>
        <dbReference type="SAM" id="Phobius"/>
    </source>
</evidence>
<evidence type="ECO:0000256" key="4">
    <source>
        <dbReference type="ARBA" id="ARBA00022692"/>
    </source>
</evidence>
<protein>
    <submittedName>
        <fullName evidence="10">Ethidium bromide-methyl viologen resistance protein EmrE</fullName>
    </submittedName>
</protein>
<sequence length="114" mass="12072">MNPALISYGALAAAITLEVVGTTCLQQSRQFTNPLPTALMALCYAGAFYFLSIALKAMPVGIAYAIWSGLGIVLISVIGFFIFHQKLDAAAMIGLGFIIFGVIIVNVFSKSVSH</sequence>
<keyword evidence="5 9" id="KW-1133">Transmembrane helix</keyword>
<dbReference type="InterPro" id="IPR000390">
    <property type="entry name" value="Small_drug/metabolite_transptr"/>
</dbReference>
<dbReference type="GO" id="GO:0015199">
    <property type="term" value="F:amino-acid betaine transmembrane transporter activity"/>
    <property type="evidence" value="ECO:0007669"/>
    <property type="project" value="TreeGrafter"/>
</dbReference>
<feature type="transmembrane region" description="Helical" evidence="9">
    <location>
        <begin position="62"/>
        <end position="83"/>
    </location>
</feature>
<name>A0A250IZI7_9BACT</name>
<dbReference type="GO" id="GO:0015297">
    <property type="term" value="F:antiporter activity"/>
    <property type="evidence" value="ECO:0007669"/>
    <property type="project" value="TreeGrafter"/>
</dbReference>
<dbReference type="InterPro" id="IPR045324">
    <property type="entry name" value="Small_multidrug_res"/>
</dbReference>
<evidence type="ECO:0000256" key="3">
    <source>
        <dbReference type="ARBA" id="ARBA00022475"/>
    </source>
</evidence>
<keyword evidence="4 8" id="KW-0812">Transmembrane</keyword>
<evidence type="ECO:0000256" key="6">
    <source>
        <dbReference type="ARBA" id="ARBA00023136"/>
    </source>
</evidence>
<evidence type="ECO:0000256" key="1">
    <source>
        <dbReference type="ARBA" id="ARBA00004651"/>
    </source>
</evidence>
<dbReference type="KEGG" id="cfus:CYFUS_002556"/>
<dbReference type="Proteomes" id="UP000217257">
    <property type="component" value="Chromosome"/>
</dbReference>
<reference evidence="10 11" key="1">
    <citation type="submission" date="2017-06" db="EMBL/GenBank/DDBJ databases">
        <title>Sequencing and comparative analysis of myxobacterial genomes.</title>
        <authorList>
            <person name="Rupp O."/>
            <person name="Goesmann A."/>
            <person name="Sogaard-Andersen L."/>
        </authorList>
    </citation>
    <scope>NUCLEOTIDE SEQUENCE [LARGE SCALE GENOMIC DNA]</scope>
    <source>
        <strain evidence="10 11">DSM 52655</strain>
    </source>
</reference>
<dbReference type="GO" id="GO:1990961">
    <property type="term" value="P:xenobiotic detoxification by transmembrane export across the plasma membrane"/>
    <property type="evidence" value="ECO:0007669"/>
    <property type="project" value="UniProtKB-ARBA"/>
</dbReference>
<evidence type="ECO:0000313" key="10">
    <source>
        <dbReference type="EMBL" id="ATB37135.1"/>
    </source>
</evidence>
<dbReference type="GO" id="GO:0015220">
    <property type="term" value="F:choline transmembrane transporter activity"/>
    <property type="evidence" value="ECO:0007669"/>
    <property type="project" value="TreeGrafter"/>
</dbReference>
<organism evidence="10 11">
    <name type="scientific">Cystobacter fuscus</name>
    <dbReference type="NCBI Taxonomy" id="43"/>
    <lineage>
        <taxon>Bacteria</taxon>
        <taxon>Pseudomonadati</taxon>
        <taxon>Myxococcota</taxon>
        <taxon>Myxococcia</taxon>
        <taxon>Myxococcales</taxon>
        <taxon>Cystobacterineae</taxon>
        <taxon>Archangiaceae</taxon>
        <taxon>Cystobacter</taxon>
    </lineage>
</organism>
<dbReference type="GO" id="GO:0031460">
    <property type="term" value="P:glycine betaine transport"/>
    <property type="evidence" value="ECO:0007669"/>
    <property type="project" value="TreeGrafter"/>
</dbReference>
<dbReference type="Gene3D" id="1.10.3730.20">
    <property type="match status" value="1"/>
</dbReference>
<dbReference type="SUPFAM" id="SSF103481">
    <property type="entry name" value="Multidrug resistance efflux transporter EmrE"/>
    <property type="match status" value="1"/>
</dbReference>
<evidence type="ECO:0000256" key="2">
    <source>
        <dbReference type="ARBA" id="ARBA00022448"/>
    </source>
</evidence>
<keyword evidence="3" id="KW-1003">Cell membrane</keyword>
<dbReference type="RefSeq" id="WP_095985490.1">
    <property type="nucleotide sequence ID" value="NZ_CP022098.1"/>
</dbReference>
<dbReference type="GO" id="GO:0005886">
    <property type="term" value="C:plasma membrane"/>
    <property type="evidence" value="ECO:0007669"/>
    <property type="project" value="UniProtKB-SubCell"/>
</dbReference>
<evidence type="ECO:0000256" key="7">
    <source>
        <dbReference type="ARBA" id="ARBA00038032"/>
    </source>
</evidence>
<evidence type="ECO:0000313" key="11">
    <source>
        <dbReference type="Proteomes" id="UP000217257"/>
    </source>
</evidence>
<evidence type="ECO:0000256" key="8">
    <source>
        <dbReference type="RuleBase" id="RU003942"/>
    </source>
</evidence>
<comment type="similarity">
    <text evidence="7 8">Belongs to the drug/metabolite transporter (DMT) superfamily. Small multidrug resistance (SMR) (TC 2.A.7.1) family.</text>
</comment>
<dbReference type="EMBL" id="CP022098">
    <property type="protein sequence ID" value="ATB37135.1"/>
    <property type="molecule type" value="Genomic_DNA"/>
</dbReference>
<dbReference type="Pfam" id="PF00893">
    <property type="entry name" value="Multi_Drug_Res"/>
    <property type="match status" value="1"/>
</dbReference>
<feature type="transmembrane region" description="Helical" evidence="9">
    <location>
        <begin position="37"/>
        <end position="55"/>
    </location>
</feature>
<evidence type="ECO:0000256" key="5">
    <source>
        <dbReference type="ARBA" id="ARBA00022989"/>
    </source>
</evidence>